<dbReference type="Proteomes" id="UP001153709">
    <property type="component" value="Chromosome 1"/>
</dbReference>
<protein>
    <submittedName>
        <fullName evidence="2">Uncharacterized protein</fullName>
    </submittedName>
</protein>
<reference evidence="2" key="1">
    <citation type="submission" date="2022-01" db="EMBL/GenBank/DDBJ databases">
        <authorList>
            <person name="King R."/>
        </authorList>
    </citation>
    <scope>NUCLEOTIDE SEQUENCE</scope>
</reference>
<gene>
    <name evidence="2" type="ORF">DIABBA_LOCUS805</name>
</gene>
<dbReference type="SUPFAM" id="SSF57567">
    <property type="entry name" value="Serine protease inhibitors"/>
    <property type="match status" value="1"/>
</dbReference>
<organism evidence="2 3">
    <name type="scientific">Diabrotica balteata</name>
    <name type="common">Banded cucumber beetle</name>
    <dbReference type="NCBI Taxonomy" id="107213"/>
    <lineage>
        <taxon>Eukaryota</taxon>
        <taxon>Metazoa</taxon>
        <taxon>Ecdysozoa</taxon>
        <taxon>Arthropoda</taxon>
        <taxon>Hexapoda</taxon>
        <taxon>Insecta</taxon>
        <taxon>Pterygota</taxon>
        <taxon>Neoptera</taxon>
        <taxon>Endopterygota</taxon>
        <taxon>Coleoptera</taxon>
        <taxon>Polyphaga</taxon>
        <taxon>Cucujiformia</taxon>
        <taxon>Chrysomeloidea</taxon>
        <taxon>Chrysomelidae</taxon>
        <taxon>Galerucinae</taxon>
        <taxon>Diabroticina</taxon>
        <taxon>Diabroticites</taxon>
        <taxon>Diabrotica</taxon>
    </lineage>
</organism>
<dbReference type="AlphaFoldDB" id="A0A9N9SPC9"/>
<keyword evidence="1" id="KW-0732">Signal</keyword>
<dbReference type="EMBL" id="OU898276">
    <property type="protein sequence ID" value="CAG9826717.1"/>
    <property type="molecule type" value="Genomic_DNA"/>
</dbReference>
<keyword evidence="3" id="KW-1185">Reference proteome</keyword>
<evidence type="ECO:0000313" key="2">
    <source>
        <dbReference type="EMBL" id="CAG9826717.1"/>
    </source>
</evidence>
<dbReference type="Gene3D" id="2.10.25.10">
    <property type="entry name" value="Laminin"/>
    <property type="match status" value="1"/>
</dbReference>
<dbReference type="InterPro" id="IPR036084">
    <property type="entry name" value="Ser_inhib-like_sf"/>
</dbReference>
<name>A0A9N9SPC9_DIABA</name>
<evidence type="ECO:0000313" key="3">
    <source>
        <dbReference type="Proteomes" id="UP001153709"/>
    </source>
</evidence>
<feature type="signal peptide" evidence="1">
    <location>
        <begin position="1"/>
        <end position="19"/>
    </location>
</feature>
<feature type="chain" id="PRO_5040139083" evidence="1">
    <location>
        <begin position="20"/>
        <end position="83"/>
    </location>
</feature>
<evidence type="ECO:0000256" key="1">
    <source>
        <dbReference type="SAM" id="SignalP"/>
    </source>
</evidence>
<proteinExistence type="predicted"/>
<accession>A0A9N9SPC9</accession>
<dbReference type="OrthoDB" id="5945029at2759"/>
<sequence length="83" mass="9183">MKLILIFAFLMFSIAKIQSISESCGPNEIWGGCYDACCNPEPSCEIRIPIACGIVCPVPCRPHCVCEPGYIRKRFNGPCVIRC</sequence>